<reference evidence="2" key="1">
    <citation type="submission" date="2023-08" db="EMBL/GenBank/DDBJ databases">
        <title>Reference Genome Resource for the Citrus Pathogen Phytophthora citrophthora.</title>
        <authorList>
            <person name="Moller H."/>
            <person name="Coetzee B."/>
            <person name="Rose L.J."/>
            <person name="Van Niekerk J.M."/>
        </authorList>
    </citation>
    <scope>NUCLEOTIDE SEQUENCE</scope>
    <source>
        <strain evidence="2">STE-U-9442</strain>
    </source>
</reference>
<keyword evidence="3" id="KW-1185">Reference proteome</keyword>
<dbReference type="Proteomes" id="UP001259832">
    <property type="component" value="Unassembled WGS sequence"/>
</dbReference>
<name>A0AAD9GPP6_9STRA</name>
<evidence type="ECO:0000256" key="1">
    <source>
        <dbReference type="SAM" id="SignalP"/>
    </source>
</evidence>
<proteinExistence type="predicted"/>
<comment type="caution">
    <text evidence="2">The sequence shown here is derived from an EMBL/GenBank/DDBJ whole genome shotgun (WGS) entry which is preliminary data.</text>
</comment>
<feature type="chain" id="PRO_5041972181" description="RxLR effector protein" evidence="1">
    <location>
        <begin position="20"/>
        <end position="123"/>
    </location>
</feature>
<accession>A0AAD9GPP6</accession>
<gene>
    <name evidence="2" type="ORF">P3T76_005951</name>
</gene>
<dbReference type="AlphaFoldDB" id="A0AAD9GPP6"/>
<evidence type="ECO:0008006" key="4">
    <source>
        <dbReference type="Google" id="ProtNLM"/>
    </source>
</evidence>
<dbReference type="EMBL" id="JASMQC010000009">
    <property type="protein sequence ID" value="KAK1942452.1"/>
    <property type="molecule type" value="Genomic_DNA"/>
</dbReference>
<sequence>MQLIQLFLVIMLVLMGTSGDFATAAKCDVKTATTDNLRASEPIQVMNLSASPDTTTATEEERAGANPGAAARVIGGASVPINGPVETATGKLVTVTKYNDNGLFQRMGKWWDSTFSRSRRLRQ</sequence>
<evidence type="ECO:0000313" key="2">
    <source>
        <dbReference type="EMBL" id="KAK1942452.1"/>
    </source>
</evidence>
<evidence type="ECO:0000313" key="3">
    <source>
        <dbReference type="Proteomes" id="UP001259832"/>
    </source>
</evidence>
<protein>
    <recommendedName>
        <fullName evidence="4">RxLR effector protein</fullName>
    </recommendedName>
</protein>
<organism evidence="2 3">
    <name type="scientific">Phytophthora citrophthora</name>
    <dbReference type="NCBI Taxonomy" id="4793"/>
    <lineage>
        <taxon>Eukaryota</taxon>
        <taxon>Sar</taxon>
        <taxon>Stramenopiles</taxon>
        <taxon>Oomycota</taxon>
        <taxon>Peronosporomycetes</taxon>
        <taxon>Peronosporales</taxon>
        <taxon>Peronosporaceae</taxon>
        <taxon>Phytophthora</taxon>
    </lineage>
</organism>
<feature type="signal peptide" evidence="1">
    <location>
        <begin position="1"/>
        <end position="19"/>
    </location>
</feature>
<keyword evidence="1" id="KW-0732">Signal</keyword>